<accession>A0ABV6C5E2</accession>
<dbReference type="Proteomes" id="UP001589788">
    <property type="component" value="Unassembled WGS sequence"/>
</dbReference>
<protein>
    <recommendedName>
        <fullName evidence="3">Primosome assembly protein PriA</fullName>
    </recommendedName>
</protein>
<keyword evidence="2" id="KW-1185">Reference proteome</keyword>
<sequence length="97" mass="9828">RLLVAKPGAAPEAWATRLGAPALVAALAGEPGDVPGWVVGWWPEAGQLRVVTVDEAQLVACARAVGQGVARLLAETDRATSGHRRVGRGARGGAPGC</sequence>
<evidence type="ECO:0000313" key="1">
    <source>
        <dbReference type="EMBL" id="MFC0082912.1"/>
    </source>
</evidence>
<name>A0ABV6C5E2_9ACTN</name>
<organism evidence="1 2">
    <name type="scientific">Aciditerrimonas ferrireducens</name>
    <dbReference type="NCBI Taxonomy" id="667306"/>
    <lineage>
        <taxon>Bacteria</taxon>
        <taxon>Bacillati</taxon>
        <taxon>Actinomycetota</taxon>
        <taxon>Acidimicrobiia</taxon>
        <taxon>Acidimicrobiales</taxon>
        <taxon>Acidimicrobiaceae</taxon>
        <taxon>Aciditerrimonas</taxon>
    </lineage>
</organism>
<gene>
    <name evidence="1" type="ORF">ACFFRE_12310</name>
</gene>
<reference evidence="1 2" key="1">
    <citation type="submission" date="2024-09" db="EMBL/GenBank/DDBJ databases">
        <authorList>
            <person name="Sun Q."/>
            <person name="Mori K."/>
        </authorList>
    </citation>
    <scope>NUCLEOTIDE SEQUENCE [LARGE SCALE GENOMIC DNA]</scope>
    <source>
        <strain evidence="1 2">JCM 15389</strain>
    </source>
</reference>
<evidence type="ECO:0000313" key="2">
    <source>
        <dbReference type="Proteomes" id="UP001589788"/>
    </source>
</evidence>
<comment type="caution">
    <text evidence="1">The sequence shown here is derived from an EMBL/GenBank/DDBJ whole genome shotgun (WGS) entry which is preliminary data.</text>
</comment>
<dbReference type="EMBL" id="JBHLYQ010000187">
    <property type="protein sequence ID" value="MFC0082912.1"/>
    <property type="molecule type" value="Genomic_DNA"/>
</dbReference>
<feature type="non-terminal residue" evidence="1">
    <location>
        <position position="1"/>
    </location>
</feature>
<evidence type="ECO:0008006" key="3">
    <source>
        <dbReference type="Google" id="ProtNLM"/>
    </source>
</evidence>
<proteinExistence type="predicted"/>